<evidence type="ECO:0000256" key="1">
    <source>
        <dbReference type="SAM" id="MobiDB-lite"/>
    </source>
</evidence>
<dbReference type="Proteomes" id="UP000601435">
    <property type="component" value="Unassembled WGS sequence"/>
</dbReference>
<proteinExistence type="predicted"/>
<reference evidence="2" key="1">
    <citation type="submission" date="2021-02" db="EMBL/GenBank/DDBJ databases">
        <authorList>
            <person name="Dougan E. K."/>
            <person name="Rhodes N."/>
            <person name="Thang M."/>
            <person name="Chan C."/>
        </authorList>
    </citation>
    <scope>NUCLEOTIDE SEQUENCE</scope>
</reference>
<feature type="compositionally biased region" description="Basic and acidic residues" evidence="1">
    <location>
        <begin position="329"/>
        <end position="339"/>
    </location>
</feature>
<keyword evidence="3" id="KW-1185">Reference proteome</keyword>
<dbReference type="OrthoDB" id="426557at2759"/>
<gene>
    <name evidence="2" type="ORF">SNEC2469_LOCUS2140</name>
</gene>
<feature type="region of interest" description="Disordered" evidence="1">
    <location>
        <begin position="497"/>
        <end position="536"/>
    </location>
</feature>
<dbReference type="EMBL" id="CAJNJA010006488">
    <property type="protein sequence ID" value="CAE7211045.1"/>
    <property type="molecule type" value="Genomic_DNA"/>
</dbReference>
<evidence type="ECO:0000313" key="2">
    <source>
        <dbReference type="EMBL" id="CAE7211045.1"/>
    </source>
</evidence>
<organism evidence="2 3">
    <name type="scientific">Symbiodinium necroappetens</name>
    <dbReference type="NCBI Taxonomy" id="1628268"/>
    <lineage>
        <taxon>Eukaryota</taxon>
        <taxon>Sar</taxon>
        <taxon>Alveolata</taxon>
        <taxon>Dinophyceae</taxon>
        <taxon>Suessiales</taxon>
        <taxon>Symbiodiniaceae</taxon>
        <taxon>Symbiodinium</taxon>
    </lineage>
</organism>
<name>A0A812JML4_9DINO</name>
<sequence>METVCQTPGCQRIAHGTHRHCCSYCARSGAACKHKPTCDWRNGGNRAEASAPNPSDQRAASSRDFSLELPLSWLPHWNDGGPRLRAYVRFVAITRLELRPSCFKTFLRQQTLSFHPDKVPESPSAAEIYRHVREMSARCPRHVRGRFPEASASEAMAASPSKLHLKTSEEEQHECRKCRLPKPFEQGRKHGLHFLCKKCESLERMVARTLGDVEQLKKLSKDRQEAFFREHSEKPEHERTNWQTVRACLVSQLVVEVTSEWDSGEVGEWLPESVWVTRGFLSESVKKCDSRECPKLGTVYQVPVHHDNYRQLRKDVETTLLTREEECRKKKTQTKDKATTGETGEQEPTCTWNVPEALKPQAFAAAASGKGKAAAKAKGKAAAVPSAASAARAAARTQRVNTQLNCKAQRALADLTLASTGLQKLCKQLEKREDVEVCLKEALQSAYLDLQPWLQACSSTTLQFSALKGQETQPLLPELPFTPEDLKNKLKTLKSLRGEVPRKEKAAAAPAADKLAAAETAAAGPNKRRRTKAPAK</sequence>
<comment type="caution">
    <text evidence="2">The sequence shown here is derived from an EMBL/GenBank/DDBJ whole genome shotgun (WGS) entry which is preliminary data.</text>
</comment>
<feature type="region of interest" description="Disordered" evidence="1">
    <location>
        <begin position="329"/>
        <end position="349"/>
    </location>
</feature>
<feature type="compositionally biased region" description="Low complexity" evidence="1">
    <location>
        <begin position="507"/>
        <end position="523"/>
    </location>
</feature>
<feature type="compositionally biased region" description="Basic residues" evidence="1">
    <location>
        <begin position="526"/>
        <end position="536"/>
    </location>
</feature>
<feature type="compositionally biased region" description="Basic and acidic residues" evidence="1">
    <location>
        <begin position="497"/>
        <end position="506"/>
    </location>
</feature>
<evidence type="ECO:0000313" key="3">
    <source>
        <dbReference type="Proteomes" id="UP000601435"/>
    </source>
</evidence>
<accession>A0A812JML4</accession>
<dbReference type="AlphaFoldDB" id="A0A812JML4"/>
<protein>
    <submittedName>
        <fullName evidence="2">Uncharacterized protein</fullName>
    </submittedName>
</protein>